<dbReference type="Proteomes" id="UP000594195">
    <property type="component" value="Chromosome"/>
</dbReference>
<accession>A0A7M2Y5Y3</accession>
<proteinExistence type="predicted"/>
<reference evidence="1 2" key="1">
    <citation type="submission" date="2019-05" db="EMBL/GenBank/DDBJ databases">
        <title>Chryseobacterium sp. isolated from King George Island, maritime Antarctica.</title>
        <authorList>
            <person name="Peng X."/>
        </authorList>
    </citation>
    <scope>NUCLEOTIDE SEQUENCE [LARGE SCALE GENOMIC DNA]</scope>
    <source>
        <strain evidence="1 2">7-3A</strain>
    </source>
</reference>
<dbReference type="KEGG" id="kfa:Q73A0000_03925"/>
<evidence type="ECO:0000313" key="2">
    <source>
        <dbReference type="Proteomes" id="UP000594195"/>
    </source>
</evidence>
<name>A0A7M2Y5Y3_9FLAO</name>
<gene>
    <name evidence="1" type="ORF">Q73A0000_03925</name>
</gene>
<dbReference type="RefSeq" id="WP_193812783.1">
    <property type="nucleotide sequence ID" value="NZ_CP040442.1"/>
</dbReference>
<organism evidence="1 2">
    <name type="scientific">Kaistella flava</name>
    <name type="common">ex Peng et al. 2021</name>
    <dbReference type="NCBI Taxonomy" id="2038776"/>
    <lineage>
        <taxon>Bacteria</taxon>
        <taxon>Pseudomonadati</taxon>
        <taxon>Bacteroidota</taxon>
        <taxon>Flavobacteriia</taxon>
        <taxon>Flavobacteriales</taxon>
        <taxon>Weeksellaceae</taxon>
        <taxon>Chryseobacterium group</taxon>
        <taxon>Kaistella</taxon>
    </lineage>
</organism>
<keyword evidence="2" id="KW-1185">Reference proteome</keyword>
<dbReference type="AlphaFoldDB" id="A0A7M2Y5Y3"/>
<protein>
    <submittedName>
        <fullName evidence="1">Uncharacterized protein</fullName>
    </submittedName>
</protein>
<evidence type="ECO:0000313" key="1">
    <source>
        <dbReference type="EMBL" id="QOW09571.1"/>
    </source>
</evidence>
<sequence length="194" mass="23371">MSKRIKKIKRDICLIKYRKLPLIEYEKDTDSEVYYFPNYKSQYWIKLEKSSSKTITAETIKILKLLDFKKFIFLNGKNKSWISKETQNRKDYKPLIKTLQYFKSLKIDSKFNGGIQIEIDELDKFLPNFYEITSCDSGFFDYHFTDINQNIIFYIHYSGEIQILPLNKKYNIKLLEAIKQTKFIDSFRDNTDRI</sequence>
<dbReference type="EMBL" id="CP040442">
    <property type="protein sequence ID" value="QOW09571.1"/>
    <property type="molecule type" value="Genomic_DNA"/>
</dbReference>